<dbReference type="EMBL" id="CAACVG010000308">
    <property type="protein sequence ID" value="VEN33905.1"/>
    <property type="molecule type" value="Genomic_DNA"/>
</dbReference>
<evidence type="ECO:0000256" key="12">
    <source>
        <dbReference type="ARBA" id="ARBA00049494"/>
    </source>
</evidence>
<dbReference type="GO" id="GO:0005524">
    <property type="term" value="F:ATP binding"/>
    <property type="evidence" value="ECO:0007669"/>
    <property type="project" value="UniProtKB-KW"/>
</dbReference>
<accession>A0A653BFW7</accession>
<evidence type="ECO:0000256" key="10">
    <source>
        <dbReference type="ARBA" id="ARBA00031145"/>
    </source>
</evidence>
<evidence type="ECO:0000256" key="5">
    <source>
        <dbReference type="ARBA" id="ARBA00022679"/>
    </source>
</evidence>
<keyword evidence="7" id="KW-0547">Nucleotide-binding</keyword>
<feature type="domain" description="Phosphoadenosine phosphosulphate reductase" evidence="13">
    <location>
        <begin position="14"/>
        <end position="88"/>
    </location>
</feature>
<evidence type="ECO:0000259" key="13">
    <source>
        <dbReference type="Pfam" id="PF01507"/>
    </source>
</evidence>
<gene>
    <name evidence="14" type="ORF">CALMAC_LOCUS286</name>
</gene>
<keyword evidence="5" id="KW-0808">Transferase</keyword>
<reference evidence="14 15" key="1">
    <citation type="submission" date="2019-01" db="EMBL/GenBank/DDBJ databases">
        <authorList>
            <person name="Sayadi A."/>
        </authorList>
    </citation>
    <scope>NUCLEOTIDE SEQUENCE [LARGE SCALE GENOMIC DNA]</scope>
</reference>
<dbReference type="OrthoDB" id="270728at2759"/>
<dbReference type="PANTHER" id="PTHR23293">
    <property type="entry name" value="FAD SYNTHETASE-RELATED FMN ADENYLYLTRANSFERASE"/>
    <property type="match status" value="1"/>
</dbReference>
<evidence type="ECO:0000256" key="2">
    <source>
        <dbReference type="ARBA" id="ARBA00012393"/>
    </source>
</evidence>
<keyword evidence="6" id="KW-0548">Nucleotidyltransferase</keyword>
<dbReference type="AlphaFoldDB" id="A0A653BFW7"/>
<dbReference type="EC" id="2.7.7.2" evidence="2"/>
<comment type="pathway">
    <text evidence="1">Cofactor biosynthesis; FAD biosynthesis; FAD from FMN: step 1/1.</text>
</comment>
<sequence>MKEHLEHILNIRPNLKACLMGTRRTDPYSAHLEIFEFTDPDWPRIMRVSPLMEWHYSDIWDYLLYYKVPYCKLYDYGYTSLGDVTNTVRNPALSYLDKKTGSTMYLPAYKLMDESKERIGRNIVV</sequence>
<comment type="catalytic activity">
    <reaction evidence="12">
        <text>FMN + ATP + H(+) = FAD + diphosphate</text>
        <dbReference type="Rhea" id="RHEA:17237"/>
        <dbReference type="ChEBI" id="CHEBI:15378"/>
        <dbReference type="ChEBI" id="CHEBI:30616"/>
        <dbReference type="ChEBI" id="CHEBI:33019"/>
        <dbReference type="ChEBI" id="CHEBI:57692"/>
        <dbReference type="ChEBI" id="CHEBI:58210"/>
        <dbReference type="EC" id="2.7.7.2"/>
    </reaction>
</comment>
<dbReference type="Pfam" id="PF01507">
    <property type="entry name" value="PAPS_reduct"/>
    <property type="match status" value="1"/>
</dbReference>
<dbReference type="GO" id="GO:0006747">
    <property type="term" value="P:FAD biosynthetic process"/>
    <property type="evidence" value="ECO:0007669"/>
    <property type="project" value="TreeGrafter"/>
</dbReference>
<keyword evidence="8" id="KW-0274">FAD</keyword>
<organism evidence="14 15">
    <name type="scientific">Callosobruchus maculatus</name>
    <name type="common">Southern cowpea weevil</name>
    <name type="synonym">Pulse bruchid</name>
    <dbReference type="NCBI Taxonomy" id="64391"/>
    <lineage>
        <taxon>Eukaryota</taxon>
        <taxon>Metazoa</taxon>
        <taxon>Ecdysozoa</taxon>
        <taxon>Arthropoda</taxon>
        <taxon>Hexapoda</taxon>
        <taxon>Insecta</taxon>
        <taxon>Pterygota</taxon>
        <taxon>Neoptera</taxon>
        <taxon>Endopterygota</taxon>
        <taxon>Coleoptera</taxon>
        <taxon>Polyphaga</taxon>
        <taxon>Cucujiformia</taxon>
        <taxon>Chrysomeloidea</taxon>
        <taxon>Chrysomelidae</taxon>
        <taxon>Bruchinae</taxon>
        <taxon>Bruchini</taxon>
        <taxon>Callosobruchus</taxon>
    </lineage>
</organism>
<name>A0A653BFW7_CALMS</name>
<keyword evidence="9" id="KW-0067">ATP-binding</keyword>
<proteinExistence type="predicted"/>
<dbReference type="SUPFAM" id="SSF52402">
    <property type="entry name" value="Adenine nucleotide alpha hydrolases-like"/>
    <property type="match status" value="1"/>
</dbReference>
<keyword evidence="4" id="KW-0288">FMN</keyword>
<dbReference type="InterPro" id="IPR002500">
    <property type="entry name" value="PAPS_reduct_dom"/>
</dbReference>
<dbReference type="GO" id="GO:0003919">
    <property type="term" value="F:FMN adenylyltransferase activity"/>
    <property type="evidence" value="ECO:0007669"/>
    <property type="project" value="UniProtKB-EC"/>
</dbReference>
<dbReference type="InterPro" id="IPR014729">
    <property type="entry name" value="Rossmann-like_a/b/a_fold"/>
</dbReference>
<evidence type="ECO:0000256" key="1">
    <source>
        <dbReference type="ARBA" id="ARBA00004726"/>
    </source>
</evidence>
<evidence type="ECO:0000256" key="6">
    <source>
        <dbReference type="ARBA" id="ARBA00022695"/>
    </source>
</evidence>
<evidence type="ECO:0000256" key="11">
    <source>
        <dbReference type="ARBA" id="ARBA00031871"/>
    </source>
</evidence>
<keyword evidence="15" id="KW-1185">Reference proteome</keyword>
<evidence type="ECO:0000256" key="3">
    <source>
        <dbReference type="ARBA" id="ARBA00022630"/>
    </source>
</evidence>
<evidence type="ECO:0000256" key="7">
    <source>
        <dbReference type="ARBA" id="ARBA00022741"/>
    </source>
</evidence>
<evidence type="ECO:0000256" key="4">
    <source>
        <dbReference type="ARBA" id="ARBA00022643"/>
    </source>
</evidence>
<evidence type="ECO:0000313" key="15">
    <source>
        <dbReference type="Proteomes" id="UP000410492"/>
    </source>
</evidence>
<evidence type="ECO:0000256" key="9">
    <source>
        <dbReference type="ARBA" id="ARBA00022840"/>
    </source>
</evidence>
<protein>
    <recommendedName>
        <fullName evidence="2">FAD synthase</fullName>
        <ecNumber evidence="2">2.7.7.2</ecNumber>
    </recommendedName>
    <alternativeName>
        <fullName evidence="10">FAD pyrophosphorylase</fullName>
    </alternativeName>
    <alternativeName>
        <fullName evidence="11">FMN adenylyltransferase</fullName>
    </alternativeName>
</protein>
<dbReference type="Proteomes" id="UP000410492">
    <property type="component" value="Unassembled WGS sequence"/>
</dbReference>
<evidence type="ECO:0000313" key="14">
    <source>
        <dbReference type="EMBL" id="VEN33905.1"/>
    </source>
</evidence>
<keyword evidence="3" id="KW-0285">Flavoprotein</keyword>
<evidence type="ECO:0000256" key="8">
    <source>
        <dbReference type="ARBA" id="ARBA00022827"/>
    </source>
</evidence>
<dbReference type="Gene3D" id="3.40.50.620">
    <property type="entry name" value="HUPs"/>
    <property type="match status" value="1"/>
</dbReference>
<dbReference type="PANTHER" id="PTHR23293:SF9">
    <property type="entry name" value="FAD SYNTHASE"/>
    <property type="match status" value="1"/>
</dbReference>